<comment type="similarity">
    <text evidence="1">Belongs to the LysR transcriptional regulatory family.</text>
</comment>
<dbReference type="EMBL" id="MLHG01000058">
    <property type="protein sequence ID" value="OOF38570.1"/>
    <property type="molecule type" value="Genomic_DNA"/>
</dbReference>
<evidence type="ECO:0000256" key="1">
    <source>
        <dbReference type="ARBA" id="ARBA00009437"/>
    </source>
</evidence>
<evidence type="ECO:0000259" key="5">
    <source>
        <dbReference type="PROSITE" id="PS50931"/>
    </source>
</evidence>
<dbReference type="RefSeq" id="WP_077494512.1">
    <property type="nucleotide sequence ID" value="NZ_MLHG01000058.1"/>
</dbReference>
<protein>
    <submittedName>
        <fullName evidence="6">LysR family transcriptional regulator</fullName>
    </submittedName>
</protein>
<keyword evidence="7" id="KW-1185">Reference proteome</keyword>
<evidence type="ECO:0000256" key="3">
    <source>
        <dbReference type="ARBA" id="ARBA00023125"/>
    </source>
</evidence>
<dbReference type="SUPFAM" id="SSF46785">
    <property type="entry name" value="Winged helix' DNA-binding domain"/>
    <property type="match status" value="1"/>
</dbReference>
<keyword evidence="4" id="KW-0804">Transcription</keyword>
<dbReference type="PANTHER" id="PTHR30537:SF5">
    <property type="entry name" value="HTH-TYPE TRANSCRIPTIONAL ACTIVATOR TTDR-RELATED"/>
    <property type="match status" value="1"/>
</dbReference>
<accession>A0A1V3IDQ3</accession>
<dbReference type="GO" id="GO:0003700">
    <property type="term" value="F:DNA-binding transcription factor activity"/>
    <property type="evidence" value="ECO:0007669"/>
    <property type="project" value="InterPro"/>
</dbReference>
<name>A0A1V3IDQ3_9PAST</name>
<dbReference type="PANTHER" id="PTHR30537">
    <property type="entry name" value="HTH-TYPE TRANSCRIPTIONAL REGULATOR"/>
    <property type="match status" value="1"/>
</dbReference>
<dbReference type="AlphaFoldDB" id="A0A1V3IDQ3"/>
<comment type="caution">
    <text evidence="6">The sequence shown here is derived from an EMBL/GenBank/DDBJ whole genome shotgun (WGS) entry which is preliminary data.</text>
</comment>
<dbReference type="Pfam" id="PF00126">
    <property type="entry name" value="HTH_1"/>
    <property type="match status" value="1"/>
</dbReference>
<evidence type="ECO:0000256" key="2">
    <source>
        <dbReference type="ARBA" id="ARBA00023015"/>
    </source>
</evidence>
<dbReference type="Gene3D" id="1.10.10.10">
    <property type="entry name" value="Winged helix-like DNA-binding domain superfamily/Winged helix DNA-binding domain"/>
    <property type="match status" value="1"/>
</dbReference>
<dbReference type="InterPro" id="IPR036390">
    <property type="entry name" value="WH_DNA-bd_sf"/>
</dbReference>
<evidence type="ECO:0000313" key="6">
    <source>
        <dbReference type="EMBL" id="OOF38570.1"/>
    </source>
</evidence>
<feature type="domain" description="HTH lysR-type" evidence="5">
    <location>
        <begin position="1"/>
        <end position="59"/>
    </location>
</feature>
<evidence type="ECO:0000313" key="7">
    <source>
        <dbReference type="Proteomes" id="UP000189426"/>
    </source>
</evidence>
<evidence type="ECO:0000256" key="4">
    <source>
        <dbReference type="ARBA" id="ARBA00023163"/>
    </source>
</evidence>
<dbReference type="PROSITE" id="PS50931">
    <property type="entry name" value="HTH_LYSR"/>
    <property type="match status" value="1"/>
</dbReference>
<reference evidence="6 7" key="1">
    <citation type="submission" date="2016-10" db="EMBL/GenBank/DDBJ databases">
        <title>Rodentibacter gen. nov. and new species.</title>
        <authorList>
            <person name="Christensen H."/>
        </authorList>
    </citation>
    <scope>NUCLEOTIDE SEQUENCE [LARGE SCALE GENOMIC DNA]</scope>
    <source>
        <strain evidence="6 7">Ppn418</strain>
    </source>
</reference>
<dbReference type="Pfam" id="PF03466">
    <property type="entry name" value="LysR_substrate"/>
    <property type="match status" value="1"/>
</dbReference>
<dbReference type="Proteomes" id="UP000189426">
    <property type="component" value="Unassembled WGS sequence"/>
</dbReference>
<dbReference type="SUPFAM" id="SSF53850">
    <property type="entry name" value="Periplasmic binding protein-like II"/>
    <property type="match status" value="1"/>
</dbReference>
<gene>
    <name evidence="6" type="ORF">BKK47_08825</name>
</gene>
<dbReference type="InterPro" id="IPR000847">
    <property type="entry name" value="LysR_HTH_N"/>
</dbReference>
<proteinExistence type="inferred from homology"/>
<keyword evidence="3" id="KW-0238">DNA-binding</keyword>
<dbReference type="InterPro" id="IPR058163">
    <property type="entry name" value="LysR-type_TF_proteobact-type"/>
</dbReference>
<sequence length="298" mass="33988">MNRLDALKYFVAAAENLSFKLTALRFSVSPQVISRVIAELEKELGEPLFKRNTRAIHLTDFGEKFRPNAIAFLQEEERLFGLKHADNDLAGIVRITLPPSDYADHILQQLLTALKPYPHIAIDWRTDFDTLNVVEDQIDIGIRISRTPEEHWIAKKIMMLHEPIVATPELISNVGLPQDIHDLIENFPVGSILNPKTGKAWDWFIDNAPIPLSNPCVVTSDIRSLLQAVLAGRIFAPIMYHDCKKYIENGTLQVVFNDKESPLWGLYLYRPYQPITPKRVQIVFEILEGILMRNKGSI</sequence>
<dbReference type="GO" id="GO:0003677">
    <property type="term" value="F:DNA binding"/>
    <property type="evidence" value="ECO:0007669"/>
    <property type="project" value="UniProtKB-KW"/>
</dbReference>
<organism evidence="6 7">
    <name type="scientific">Rodentibacter mrazii</name>
    <dbReference type="NCBI Taxonomy" id="1908257"/>
    <lineage>
        <taxon>Bacteria</taxon>
        <taxon>Pseudomonadati</taxon>
        <taxon>Pseudomonadota</taxon>
        <taxon>Gammaproteobacteria</taxon>
        <taxon>Pasteurellales</taxon>
        <taxon>Pasteurellaceae</taxon>
        <taxon>Rodentibacter</taxon>
    </lineage>
</organism>
<dbReference type="Gene3D" id="3.40.190.290">
    <property type="match status" value="1"/>
</dbReference>
<dbReference type="InterPro" id="IPR036388">
    <property type="entry name" value="WH-like_DNA-bd_sf"/>
</dbReference>
<keyword evidence="2" id="KW-0805">Transcription regulation</keyword>
<dbReference type="InterPro" id="IPR005119">
    <property type="entry name" value="LysR_subst-bd"/>
</dbReference>